<dbReference type="EMBL" id="JGZE01000026">
    <property type="protein sequence ID" value="KFI74291.1"/>
    <property type="molecule type" value="Genomic_DNA"/>
</dbReference>
<evidence type="ECO:0000256" key="2">
    <source>
        <dbReference type="ARBA" id="ARBA00022679"/>
    </source>
</evidence>
<comment type="cofactor">
    <cofactor evidence="8">
        <name>Mg(2+)</name>
        <dbReference type="ChEBI" id="CHEBI:18420"/>
    </cofactor>
</comment>
<organism evidence="10 11">
    <name type="scientific">Bifidobacterium mongoliense DSM 21395</name>
    <dbReference type="NCBI Taxonomy" id="1437603"/>
    <lineage>
        <taxon>Bacteria</taxon>
        <taxon>Bacillati</taxon>
        <taxon>Actinomycetota</taxon>
        <taxon>Actinomycetes</taxon>
        <taxon>Bifidobacteriales</taxon>
        <taxon>Bifidobacteriaceae</taxon>
        <taxon>Bifidobacterium</taxon>
    </lineage>
</organism>
<keyword evidence="7 8" id="KW-0275">Fatty acid biosynthesis</keyword>
<keyword evidence="11" id="KW-1185">Reference proteome</keyword>
<dbReference type="SUPFAM" id="SSF56214">
    <property type="entry name" value="4'-phosphopantetheinyl transferase"/>
    <property type="match status" value="1"/>
</dbReference>
<evidence type="ECO:0000256" key="4">
    <source>
        <dbReference type="ARBA" id="ARBA00022832"/>
    </source>
</evidence>
<keyword evidence="2 8" id="KW-0808">Transferase</keyword>
<keyword evidence="6 8" id="KW-0443">Lipid metabolism</keyword>
<dbReference type="Gene3D" id="3.90.470.20">
    <property type="entry name" value="4'-phosphopantetheinyl transferase domain"/>
    <property type="match status" value="1"/>
</dbReference>
<dbReference type="GO" id="GO:0005737">
    <property type="term" value="C:cytoplasm"/>
    <property type="evidence" value="ECO:0007669"/>
    <property type="project" value="UniProtKB-SubCell"/>
</dbReference>
<dbReference type="InterPro" id="IPR002582">
    <property type="entry name" value="ACPS"/>
</dbReference>
<dbReference type="eggNOG" id="COG0736">
    <property type="taxonomic scope" value="Bacteria"/>
</dbReference>
<evidence type="ECO:0000313" key="11">
    <source>
        <dbReference type="Proteomes" id="UP000029082"/>
    </source>
</evidence>
<evidence type="ECO:0000256" key="1">
    <source>
        <dbReference type="ARBA" id="ARBA00022516"/>
    </source>
</evidence>
<dbReference type="HAMAP" id="MF_00101">
    <property type="entry name" value="AcpS"/>
    <property type="match status" value="1"/>
</dbReference>
<name>A0A087BTE1_9BIFI</name>
<evidence type="ECO:0000256" key="6">
    <source>
        <dbReference type="ARBA" id="ARBA00023098"/>
    </source>
</evidence>
<evidence type="ECO:0000256" key="8">
    <source>
        <dbReference type="HAMAP-Rule" id="MF_00101"/>
    </source>
</evidence>
<dbReference type="RefSeq" id="WP_193345836.1">
    <property type="nucleotide sequence ID" value="NZ_JDUO01000002.1"/>
</dbReference>
<proteinExistence type="inferred from homology"/>
<keyword evidence="1 8" id="KW-0444">Lipid biosynthesis</keyword>
<dbReference type="Pfam" id="PF01648">
    <property type="entry name" value="ACPS"/>
    <property type="match status" value="1"/>
</dbReference>
<dbReference type="GO" id="GO:0008897">
    <property type="term" value="F:holo-[acyl-carrier-protein] synthase activity"/>
    <property type="evidence" value="ECO:0007669"/>
    <property type="project" value="UniProtKB-UniRule"/>
</dbReference>
<sequence length="145" mass="15648">MTVLGLGHDVVDVVAFNDLLVEPGSRMTRAFSTRERRQCAMRAQGKHDAESVHLAARWAGKEAAFKAWCEALGTRPYPYGLDDVPWAGIEVLDDSRGCPHIVLAREVEEAWRTSMGGGAGPGEARWHVSLSHDGPVASAVVVIDG</sequence>
<accession>A0A087BTE1</accession>
<comment type="similarity">
    <text evidence="8">Belongs to the P-Pant transferase superfamily. AcpS family.</text>
</comment>
<dbReference type="GO" id="GO:0000287">
    <property type="term" value="F:magnesium ion binding"/>
    <property type="evidence" value="ECO:0007669"/>
    <property type="project" value="UniProtKB-UniRule"/>
</dbReference>
<evidence type="ECO:0000313" key="10">
    <source>
        <dbReference type="EMBL" id="KFI74291.1"/>
    </source>
</evidence>
<dbReference type="STRING" id="1437603.GCA_000771525_00626"/>
<dbReference type="Proteomes" id="UP000029082">
    <property type="component" value="Unassembled WGS sequence"/>
</dbReference>
<dbReference type="GO" id="GO:0006633">
    <property type="term" value="P:fatty acid biosynthetic process"/>
    <property type="evidence" value="ECO:0007669"/>
    <property type="project" value="UniProtKB-UniRule"/>
</dbReference>
<feature type="binding site" evidence="8">
    <location>
        <position position="9"/>
    </location>
    <ligand>
        <name>Mg(2+)</name>
        <dbReference type="ChEBI" id="CHEBI:18420"/>
    </ligand>
</feature>
<dbReference type="AlphaFoldDB" id="A0A087BTE1"/>
<dbReference type="NCBIfam" id="TIGR00556">
    <property type="entry name" value="pantethn_trn"/>
    <property type="match status" value="1"/>
</dbReference>
<dbReference type="EC" id="2.7.8.7" evidence="8"/>
<keyword evidence="3 8" id="KW-0479">Metal-binding</keyword>
<dbReference type="InterPro" id="IPR008278">
    <property type="entry name" value="4-PPantetheinyl_Trfase_dom"/>
</dbReference>
<keyword evidence="4 8" id="KW-0276">Fatty acid metabolism</keyword>
<protein>
    <recommendedName>
        <fullName evidence="8">Holo-[acyl-carrier-protein] synthase</fullName>
        <shortName evidence="8">Holo-ACP synthase</shortName>
        <ecNumber evidence="8">2.7.8.7</ecNumber>
    </recommendedName>
    <alternativeName>
        <fullName evidence="8">4'-phosphopantetheinyl transferase AcpS</fullName>
    </alternativeName>
</protein>
<feature type="domain" description="4'-phosphopantetheinyl transferase" evidence="9">
    <location>
        <begin position="6"/>
        <end position="115"/>
    </location>
</feature>
<comment type="caution">
    <text evidence="10">The sequence shown here is derived from an EMBL/GenBank/DDBJ whole genome shotgun (WGS) entry which is preliminary data.</text>
</comment>
<dbReference type="InterPro" id="IPR037143">
    <property type="entry name" value="4-PPantetheinyl_Trfase_dom_sf"/>
</dbReference>
<evidence type="ECO:0000256" key="5">
    <source>
        <dbReference type="ARBA" id="ARBA00022842"/>
    </source>
</evidence>
<keyword evidence="5 8" id="KW-0460">Magnesium</keyword>
<keyword evidence="8" id="KW-0963">Cytoplasm</keyword>
<gene>
    <name evidence="8" type="primary">acpS</name>
    <name evidence="10" type="ORF">BMON_1026</name>
</gene>
<evidence type="ECO:0000256" key="3">
    <source>
        <dbReference type="ARBA" id="ARBA00022723"/>
    </source>
</evidence>
<comment type="catalytic activity">
    <reaction evidence="8">
        <text>apo-[ACP] + CoA = holo-[ACP] + adenosine 3',5'-bisphosphate + H(+)</text>
        <dbReference type="Rhea" id="RHEA:12068"/>
        <dbReference type="Rhea" id="RHEA-COMP:9685"/>
        <dbReference type="Rhea" id="RHEA-COMP:9690"/>
        <dbReference type="ChEBI" id="CHEBI:15378"/>
        <dbReference type="ChEBI" id="CHEBI:29999"/>
        <dbReference type="ChEBI" id="CHEBI:57287"/>
        <dbReference type="ChEBI" id="CHEBI:58343"/>
        <dbReference type="ChEBI" id="CHEBI:64479"/>
        <dbReference type="EC" id="2.7.8.7"/>
    </reaction>
</comment>
<dbReference type="GeneID" id="93093877"/>
<evidence type="ECO:0000256" key="7">
    <source>
        <dbReference type="ARBA" id="ARBA00023160"/>
    </source>
</evidence>
<feature type="binding site" evidence="8">
    <location>
        <position position="62"/>
    </location>
    <ligand>
        <name>Mg(2+)</name>
        <dbReference type="ChEBI" id="CHEBI:18420"/>
    </ligand>
</feature>
<comment type="function">
    <text evidence="8">Transfers the 4'-phosphopantetheine moiety from coenzyme A to a Ser of acyl-carrier-protein.</text>
</comment>
<evidence type="ECO:0000259" key="9">
    <source>
        <dbReference type="Pfam" id="PF01648"/>
    </source>
</evidence>
<comment type="subcellular location">
    <subcellularLocation>
        <location evidence="8">Cytoplasm</location>
    </subcellularLocation>
</comment>
<dbReference type="InterPro" id="IPR004568">
    <property type="entry name" value="Ppantetheine-prot_Trfase_dom"/>
</dbReference>
<reference evidence="10 11" key="1">
    <citation type="submission" date="2014-03" db="EMBL/GenBank/DDBJ databases">
        <title>Genomics of Bifidobacteria.</title>
        <authorList>
            <person name="Ventura M."/>
            <person name="Milani C."/>
            <person name="Lugli G.A."/>
        </authorList>
    </citation>
    <scope>NUCLEOTIDE SEQUENCE [LARGE SCALE GENOMIC DNA]</scope>
    <source>
        <strain evidence="10 11">DSM 21395</strain>
    </source>
</reference>